<dbReference type="EMBL" id="CAJGYO010000018">
    <property type="protein sequence ID" value="CAD6338031.1"/>
    <property type="molecule type" value="Genomic_DNA"/>
</dbReference>
<sequence>MEDQSRWIYLRNRTCDDYLDGLKSFLTAAKTDMLNRQKSSMWCQCVDCKNEKQYSNSLTVHAHLIMRGFMDDYRCWNKHGEKGVNARDQAQDGEEGLHETIACGEEARFGNEELCDDDVADIDANYDAVHLAKNLEEMVRDAFGFEEYTGSEFKKMEQLLKDMKMPDRSWRSER</sequence>
<name>A0A811S8X3_9POAL</name>
<reference evidence="2" key="1">
    <citation type="submission" date="2020-10" db="EMBL/GenBank/DDBJ databases">
        <authorList>
            <person name="Han B."/>
            <person name="Lu T."/>
            <person name="Zhao Q."/>
            <person name="Huang X."/>
            <person name="Zhao Y."/>
        </authorList>
    </citation>
    <scope>NUCLEOTIDE SEQUENCE</scope>
</reference>
<evidence type="ECO:0000259" key="1">
    <source>
        <dbReference type="Pfam" id="PF13963"/>
    </source>
</evidence>
<evidence type="ECO:0000313" key="2">
    <source>
        <dbReference type="EMBL" id="CAD6338031.1"/>
    </source>
</evidence>
<keyword evidence="3" id="KW-1185">Reference proteome</keyword>
<organism evidence="2 3">
    <name type="scientific">Miscanthus lutarioriparius</name>
    <dbReference type="NCBI Taxonomy" id="422564"/>
    <lineage>
        <taxon>Eukaryota</taxon>
        <taxon>Viridiplantae</taxon>
        <taxon>Streptophyta</taxon>
        <taxon>Embryophyta</taxon>
        <taxon>Tracheophyta</taxon>
        <taxon>Spermatophyta</taxon>
        <taxon>Magnoliopsida</taxon>
        <taxon>Liliopsida</taxon>
        <taxon>Poales</taxon>
        <taxon>Poaceae</taxon>
        <taxon>PACMAD clade</taxon>
        <taxon>Panicoideae</taxon>
        <taxon>Andropogonodae</taxon>
        <taxon>Andropogoneae</taxon>
        <taxon>Saccharinae</taxon>
        <taxon>Miscanthus</taxon>
    </lineage>
</organism>
<protein>
    <recommendedName>
        <fullName evidence="1">Transposase-associated domain-containing protein</fullName>
    </recommendedName>
</protein>
<feature type="domain" description="Transposase-associated" evidence="1">
    <location>
        <begin position="6"/>
        <end position="81"/>
    </location>
</feature>
<dbReference type="InterPro" id="IPR029480">
    <property type="entry name" value="Transpos_assoc"/>
</dbReference>
<comment type="caution">
    <text evidence="2">The sequence shown here is derived from an EMBL/GenBank/DDBJ whole genome shotgun (WGS) entry which is preliminary data.</text>
</comment>
<gene>
    <name evidence="2" type="ORF">NCGR_LOCUS62129</name>
</gene>
<evidence type="ECO:0000313" key="3">
    <source>
        <dbReference type="Proteomes" id="UP000604825"/>
    </source>
</evidence>
<accession>A0A811S8X3</accession>
<dbReference type="OrthoDB" id="686166at2759"/>
<dbReference type="AlphaFoldDB" id="A0A811S8X3"/>
<proteinExistence type="predicted"/>
<dbReference type="Pfam" id="PF13963">
    <property type="entry name" value="Transpos_assoc"/>
    <property type="match status" value="1"/>
</dbReference>
<dbReference type="Proteomes" id="UP000604825">
    <property type="component" value="Unassembled WGS sequence"/>
</dbReference>